<reference evidence="3 4" key="1">
    <citation type="submission" date="2020-08" db="EMBL/GenBank/DDBJ databases">
        <title>Genomic Encyclopedia of Type Strains, Phase IV (KMG-IV): sequencing the most valuable type-strain genomes for metagenomic binning, comparative biology and taxonomic classification.</title>
        <authorList>
            <person name="Goeker M."/>
        </authorList>
    </citation>
    <scope>NUCLEOTIDE SEQUENCE [LARGE SCALE GENOMIC DNA]</scope>
    <source>
        <strain evidence="3 4">DSM 11590</strain>
    </source>
</reference>
<dbReference type="EMBL" id="JACIIX010000006">
    <property type="protein sequence ID" value="MBB6210474.1"/>
    <property type="molecule type" value="Genomic_DNA"/>
</dbReference>
<feature type="region of interest" description="Disordered" evidence="1">
    <location>
        <begin position="44"/>
        <end position="65"/>
    </location>
</feature>
<evidence type="ECO:0000313" key="4">
    <source>
        <dbReference type="Proteomes" id="UP000544872"/>
    </source>
</evidence>
<keyword evidence="2" id="KW-0472">Membrane</keyword>
<dbReference type="RefSeq" id="WP_184263311.1">
    <property type="nucleotide sequence ID" value="NZ_JACIIX010000006.1"/>
</dbReference>
<sequence length="84" mass="8402">MDGSFFYLVGAALVVIALFRGRRGGNSIKARNISGSIVINGDTSGPVVQSSSPAASGTGEKGPNKTGLIGVILSGAQLLVSLVK</sequence>
<dbReference type="AlphaFoldDB" id="A0A7W9ZI14"/>
<organism evidence="3 4">
    <name type="scientific">Novispirillum itersonii</name>
    <name type="common">Aquaspirillum itersonii</name>
    <dbReference type="NCBI Taxonomy" id="189"/>
    <lineage>
        <taxon>Bacteria</taxon>
        <taxon>Pseudomonadati</taxon>
        <taxon>Pseudomonadota</taxon>
        <taxon>Alphaproteobacteria</taxon>
        <taxon>Rhodospirillales</taxon>
        <taxon>Novispirillaceae</taxon>
        <taxon>Novispirillum</taxon>
    </lineage>
</organism>
<comment type="caution">
    <text evidence="3">The sequence shown here is derived from an EMBL/GenBank/DDBJ whole genome shotgun (WGS) entry which is preliminary data.</text>
</comment>
<evidence type="ECO:0000256" key="1">
    <source>
        <dbReference type="SAM" id="MobiDB-lite"/>
    </source>
</evidence>
<protein>
    <submittedName>
        <fullName evidence="3">Uncharacterized protein</fullName>
    </submittedName>
</protein>
<evidence type="ECO:0000256" key="2">
    <source>
        <dbReference type="SAM" id="Phobius"/>
    </source>
</evidence>
<accession>A0A7W9ZI14</accession>
<proteinExistence type="predicted"/>
<gene>
    <name evidence="3" type="ORF">FHS48_001890</name>
</gene>
<evidence type="ECO:0000313" key="3">
    <source>
        <dbReference type="EMBL" id="MBB6210474.1"/>
    </source>
</evidence>
<name>A0A7W9ZI14_NOVIT</name>
<keyword evidence="4" id="KW-1185">Reference proteome</keyword>
<dbReference type="Proteomes" id="UP000544872">
    <property type="component" value="Unassembled WGS sequence"/>
</dbReference>
<keyword evidence="2" id="KW-1133">Transmembrane helix</keyword>
<feature type="compositionally biased region" description="Polar residues" evidence="1">
    <location>
        <begin position="44"/>
        <end position="55"/>
    </location>
</feature>
<keyword evidence="2" id="KW-0812">Transmembrane</keyword>
<feature type="transmembrane region" description="Helical" evidence="2">
    <location>
        <begin position="6"/>
        <end position="21"/>
    </location>
</feature>